<dbReference type="KEGG" id="adu:107491483"/>
<gene>
    <name evidence="8" type="primary">LOC107491483</name>
</gene>
<keyword evidence="3 8" id="KW-0347">Helicase</keyword>
<dbReference type="InterPro" id="IPR011545">
    <property type="entry name" value="DEAD/DEAH_box_helicase_dom"/>
</dbReference>
<dbReference type="AlphaFoldDB" id="A0A6P4DLD0"/>
<keyword evidence="4" id="KW-0067">ATP-binding</keyword>
<feature type="region of interest" description="Disordered" evidence="5">
    <location>
        <begin position="17"/>
        <end position="105"/>
    </location>
</feature>
<dbReference type="Gene3D" id="3.40.50.300">
    <property type="entry name" value="P-loop containing nucleotide triphosphate hydrolases"/>
    <property type="match status" value="1"/>
</dbReference>
<evidence type="ECO:0000259" key="6">
    <source>
        <dbReference type="PROSITE" id="PS51192"/>
    </source>
</evidence>
<dbReference type="Pfam" id="PF00658">
    <property type="entry name" value="MLLE"/>
    <property type="match status" value="1"/>
</dbReference>
<dbReference type="RefSeq" id="XP_015967808.1">
    <property type="nucleotide sequence ID" value="XM_016112322.3"/>
</dbReference>
<accession>A0A6P4DLD0</accession>
<dbReference type="PROSITE" id="PS51192">
    <property type="entry name" value="HELICASE_ATP_BIND_1"/>
    <property type="match status" value="1"/>
</dbReference>
<reference evidence="8" key="2">
    <citation type="submission" date="2025-08" db="UniProtKB">
        <authorList>
            <consortium name="RefSeq"/>
        </authorList>
    </citation>
    <scope>IDENTIFICATION</scope>
    <source>
        <tissue evidence="8">Whole plant</tissue>
    </source>
</reference>
<dbReference type="GeneID" id="107491483"/>
<sequence>MRRKGRKLLNLCISLSSPLKPEPRASSFHGASRTFSPFSASSSSFSSSSSSSTVTPCVEDEKASAASKTQRESMILEEFRQRKLKGTSSSSSSPDGGAEKKEGESTMVVSNFRELGVAEELAEVLEKIGDGVPSEIQCVVIPAVLEGKSLLLSSPAEPDRTLAYLLPLIQLLRRGEVGLDSKHPRAIVLCATEEKANECFSAAKYIMEIAEAKLANQRSSPDNEHSNVSIGLLVGTPSEIIQYIEEGSVVPAEIRYMVLDDVDFMLGSGLGSNIHKILEPLQDHESKSSYKRFQTVLVISPITEVLGDESPIVKHLERDHAGNISAMSLEMDQGEVFQYTQSLDALRKKVTEAMDTLV</sequence>
<dbReference type="GO" id="GO:0003723">
    <property type="term" value="F:RNA binding"/>
    <property type="evidence" value="ECO:0007669"/>
    <property type="project" value="InterPro"/>
</dbReference>
<dbReference type="SUPFAM" id="SSF52540">
    <property type="entry name" value="P-loop containing nucleoside triphosphate hydrolases"/>
    <property type="match status" value="1"/>
</dbReference>
<dbReference type="Pfam" id="PF00270">
    <property type="entry name" value="DEAD"/>
    <property type="match status" value="1"/>
</dbReference>
<evidence type="ECO:0000313" key="7">
    <source>
        <dbReference type="Proteomes" id="UP000515211"/>
    </source>
</evidence>
<dbReference type="InterPro" id="IPR036053">
    <property type="entry name" value="PABP-dom"/>
</dbReference>
<evidence type="ECO:0000256" key="5">
    <source>
        <dbReference type="SAM" id="MobiDB-lite"/>
    </source>
</evidence>
<reference evidence="7" key="1">
    <citation type="journal article" date="2016" name="Nat. Genet.">
        <title>The genome sequences of Arachis duranensis and Arachis ipaensis, the diploid ancestors of cultivated peanut.</title>
        <authorList>
            <person name="Bertioli D.J."/>
            <person name="Cannon S.B."/>
            <person name="Froenicke L."/>
            <person name="Huang G."/>
            <person name="Farmer A.D."/>
            <person name="Cannon E.K."/>
            <person name="Liu X."/>
            <person name="Gao D."/>
            <person name="Clevenger J."/>
            <person name="Dash S."/>
            <person name="Ren L."/>
            <person name="Moretzsohn M.C."/>
            <person name="Shirasawa K."/>
            <person name="Huang W."/>
            <person name="Vidigal B."/>
            <person name="Abernathy B."/>
            <person name="Chu Y."/>
            <person name="Niederhuth C.E."/>
            <person name="Umale P."/>
            <person name="Araujo A.C."/>
            <person name="Kozik A."/>
            <person name="Kim K.D."/>
            <person name="Burow M.D."/>
            <person name="Varshney R.K."/>
            <person name="Wang X."/>
            <person name="Zhang X."/>
            <person name="Barkley N."/>
            <person name="Guimaraes P.M."/>
            <person name="Isobe S."/>
            <person name="Guo B."/>
            <person name="Liao B."/>
            <person name="Stalker H.T."/>
            <person name="Schmitz R.J."/>
            <person name="Scheffler B.E."/>
            <person name="Leal-Bertioli S.C."/>
            <person name="Xun X."/>
            <person name="Jackson S.A."/>
            <person name="Michelmore R."/>
            <person name="Ozias-Akins P."/>
        </authorList>
    </citation>
    <scope>NUCLEOTIDE SEQUENCE [LARGE SCALE GENOMIC DNA]</scope>
    <source>
        <strain evidence="7">cv. V14167</strain>
    </source>
</reference>
<proteinExistence type="predicted"/>
<dbReference type="GO" id="GO:0016787">
    <property type="term" value="F:hydrolase activity"/>
    <property type="evidence" value="ECO:0007669"/>
    <property type="project" value="UniProtKB-KW"/>
</dbReference>
<dbReference type="InterPro" id="IPR014001">
    <property type="entry name" value="Helicase_ATP-bd"/>
</dbReference>
<dbReference type="SUPFAM" id="SSF63570">
    <property type="entry name" value="PABC (PABP) domain"/>
    <property type="match status" value="1"/>
</dbReference>
<organism evidence="7 8">
    <name type="scientific">Arachis duranensis</name>
    <name type="common">Wild peanut</name>
    <dbReference type="NCBI Taxonomy" id="130453"/>
    <lineage>
        <taxon>Eukaryota</taxon>
        <taxon>Viridiplantae</taxon>
        <taxon>Streptophyta</taxon>
        <taxon>Embryophyta</taxon>
        <taxon>Tracheophyta</taxon>
        <taxon>Spermatophyta</taxon>
        <taxon>Magnoliopsida</taxon>
        <taxon>eudicotyledons</taxon>
        <taxon>Gunneridae</taxon>
        <taxon>Pentapetalae</taxon>
        <taxon>rosids</taxon>
        <taxon>fabids</taxon>
        <taxon>Fabales</taxon>
        <taxon>Fabaceae</taxon>
        <taxon>Papilionoideae</taxon>
        <taxon>50 kb inversion clade</taxon>
        <taxon>dalbergioids sensu lato</taxon>
        <taxon>Dalbergieae</taxon>
        <taxon>Pterocarpus clade</taxon>
        <taxon>Arachis</taxon>
    </lineage>
</organism>
<evidence type="ECO:0000256" key="3">
    <source>
        <dbReference type="ARBA" id="ARBA00022806"/>
    </source>
</evidence>
<feature type="compositionally biased region" description="Low complexity" evidence="5">
    <location>
        <begin position="35"/>
        <end position="52"/>
    </location>
</feature>
<name>A0A6P4DLD0_ARADU</name>
<dbReference type="GO" id="GO:0005524">
    <property type="term" value="F:ATP binding"/>
    <property type="evidence" value="ECO:0007669"/>
    <property type="project" value="UniProtKB-KW"/>
</dbReference>
<dbReference type="GO" id="GO:0004386">
    <property type="term" value="F:helicase activity"/>
    <property type="evidence" value="ECO:0007669"/>
    <property type="project" value="UniProtKB-KW"/>
</dbReference>
<dbReference type="PANTHER" id="PTHR47960">
    <property type="entry name" value="DEAD-BOX ATP-DEPENDENT RNA HELICASE 50"/>
    <property type="match status" value="1"/>
</dbReference>
<dbReference type="OrthoDB" id="1191041at2759"/>
<dbReference type="InterPro" id="IPR027417">
    <property type="entry name" value="P-loop_NTPase"/>
</dbReference>
<evidence type="ECO:0000256" key="2">
    <source>
        <dbReference type="ARBA" id="ARBA00022801"/>
    </source>
</evidence>
<keyword evidence="1" id="KW-0547">Nucleotide-binding</keyword>
<dbReference type="Proteomes" id="UP000515211">
    <property type="component" value="Chromosome 5"/>
</dbReference>
<dbReference type="SMART" id="SM00517">
    <property type="entry name" value="PolyA"/>
    <property type="match status" value="1"/>
</dbReference>
<dbReference type="Gene3D" id="1.10.1900.10">
    <property type="entry name" value="c-terminal domain of poly(a) binding protein"/>
    <property type="match status" value="1"/>
</dbReference>
<evidence type="ECO:0000313" key="8">
    <source>
        <dbReference type="RefSeq" id="XP_015967808.1"/>
    </source>
</evidence>
<evidence type="ECO:0000256" key="1">
    <source>
        <dbReference type="ARBA" id="ARBA00022741"/>
    </source>
</evidence>
<keyword evidence="2" id="KW-0378">Hydrolase</keyword>
<dbReference type="InterPro" id="IPR002004">
    <property type="entry name" value="PABP_HYD_C"/>
</dbReference>
<feature type="domain" description="Helicase ATP-binding" evidence="6">
    <location>
        <begin position="141"/>
        <end position="278"/>
    </location>
</feature>
<protein>
    <submittedName>
        <fullName evidence="8">DEAD-box ATP-dependent RNA helicase 39</fullName>
    </submittedName>
</protein>
<keyword evidence="7" id="KW-1185">Reference proteome</keyword>
<evidence type="ECO:0000256" key="4">
    <source>
        <dbReference type="ARBA" id="ARBA00022840"/>
    </source>
</evidence>